<dbReference type="PANTHER" id="PTHR16166">
    <property type="entry name" value="VACUOLAR PROTEIN SORTING-ASSOCIATED PROTEIN VPS13"/>
    <property type="match status" value="1"/>
</dbReference>
<comment type="similarity">
    <text evidence="1">Belongs to the VPS13 family.</text>
</comment>
<name>A0A813VEE0_9BILA</name>
<sequence>MNCIYVILFDENSANVINHKDHQKVFNRQSLDGLWIEYAWSLTISTIHLRINRLQIDNQLDYTTFPVMFHPIILNVTGTDHAEKAFIELSVYQTKTTRSDIVQFKYFKILIQEFAIKMDQGLLVALLLFLRSESNSAALTVNMDSDLEYIKKSLDLIIKAQIDTPTGETQMYFDNIHLSPLKIHVSFSVYGKNPEEKLLAEYSTVEFLLQTLNITEVKDVILCLGYYERFRDKFTVSKITADVTSHYQNQFMKQLHVLVLGIDALGNPLGVIRGLADGVESFFYEPYKGAIEGPTEFVEGVVTGVKTLFGSTVGGFAGAASKIASVVGKTSATLTFDDDHTHTRNRCKQLGAIKSIEIANSARNVVRSFTKGITGVVTKPMKGAKSGGTIGFMKGLGQGAIGFVARPTGGMAELASISLDVVKQTVQPEEIVRRVRYPRHIGCDGLVRPYISHEAMGFFILNKLEDGKYAKFDTYVAHITCSDDPPSWLLATSKRLLCVTEISFHGLYEIDWRIEYEDLKEEPIVKSDLNQIQILTKEPKKTGSLKSTRSFDKVVKYRNISEARYIVDKITNAMHTVDL</sequence>
<dbReference type="InterPro" id="IPR056748">
    <property type="entry name" value="VPS13-like_C"/>
</dbReference>
<dbReference type="OrthoDB" id="428159at2759"/>
<dbReference type="Proteomes" id="UP000663881">
    <property type="component" value="Unassembled WGS sequence"/>
</dbReference>
<dbReference type="AlphaFoldDB" id="A0A813VEE0"/>
<dbReference type="InterPro" id="IPR026847">
    <property type="entry name" value="VPS13"/>
</dbReference>
<dbReference type="Proteomes" id="UP000663891">
    <property type="component" value="Unassembled WGS sequence"/>
</dbReference>
<evidence type="ECO:0000313" key="3">
    <source>
        <dbReference type="EMBL" id="CAF0841714.1"/>
    </source>
</evidence>
<feature type="domain" description="Intermembrane lipid transfer protein VPS13-like C-terminal" evidence="2">
    <location>
        <begin position="435"/>
        <end position="539"/>
    </location>
</feature>
<dbReference type="EMBL" id="CAJOAY010000891">
    <property type="protein sequence ID" value="CAF3755008.1"/>
    <property type="molecule type" value="Genomic_DNA"/>
</dbReference>
<dbReference type="Pfam" id="PF25037">
    <property type="entry name" value="VPS13_C"/>
    <property type="match status" value="1"/>
</dbReference>
<evidence type="ECO:0000313" key="5">
    <source>
        <dbReference type="Proteomes" id="UP000663891"/>
    </source>
</evidence>
<dbReference type="GO" id="GO:0006623">
    <property type="term" value="P:protein targeting to vacuole"/>
    <property type="evidence" value="ECO:0007669"/>
    <property type="project" value="TreeGrafter"/>
</dbReference>
<protein>
    <recommendedName>
        <fullName evidence="2">Intermembrane lipid transfer protein VPS13-like C-terminal domain-containing protein</fullName>
    </recommendedName>
</protein>
<comment type="caution">
    <text evidence="3">The sequence shown here is derived from an EMBL/GenBank/DDBJ whole genome shotgun (WGS) entry which is preliminary data.</text>
</comment>
<dbReference type="PANTHER" id="PTHR16166:SF93">
    <property type="entry name" value="INTERMEMBRANE LIPID TRANSFER PROTEIN VPS13"/>
    <property type="match status" value="1"/>
</dbReference>
<reference evidence="3" key="1">
    <citation type="submission" date="2021-02" db="EMBL/GenBank/DDBJ databases">
        <authorList>
            <person name="Nowell W R."/>
        </authorList>
    </citation>
    <scope>NUCLEOTIDE SEQUENCE</scope>
</reference>
<dbReference type="GO" id="GO:0045053">
    <property type="term" value="P:protein retention in Golgi apparatus"/>
    <property type="evidence" value="ECO:0007669"/>
    <property type="project" value="TreeGrafter"/>
</dbReference>
<evidence type="ECO:0000256" key="1">
    <source>
        <dbReference type="ARBA" id="ARBA00006545"/>
    </source>
</evidence>
<evidence type="ECO:0000259" key="2">
    <source>
        <dbReference type="Pfam" id="PF25037"/>
    </source>
</evidence>
<dbReference type="EMBL" id="CAJNON010000037">
    <property type="protein sequence ID" value="CAF0841714.1"/>
    <property type="molecule type" value="Genomic_DNA"/>
</dbReference>
<gene>
    <name evidence="4" type="ORF">OKA104_LOCUS15909</name>
    <name evidence="3" type="ORF">VCS650_LOCUS6174</name>
</gene>
<accession>A0A813VEE0</accession>
<proteinExistence type="inferred from homology"/>
<evidence type="ECO:0000313" key="4">
    <source>
        <dbReference type="EMBL" id="CAF3755008.1"/>
    </source>
</evidence>
<organism evidence="3 5">
    <name type="scientific">Adineta steineri</name>
    <dbReference type="NCBI Taxonomy" id="433720"/>
    <lineage>
        <taxon>Eukaryota</taxon>
        <taxon>Metazoa</taxon>
        <taxon>Spiralia</taxon>
        <taxon>Gnathifera</taxon>
        <taxon>Rotifera</taxon>
        <taxon>Eurotatoria</taxon>
        <taxon>Bdelloidea</taxon>
        <taxon>Adinetida</taxon>
        <taxon>Adinetidae</taxon>
        <taxon>Adineta</taxon>
    </lineage>
</organism>